<evidence type="ECO:0000256" key="2">
    <source>
        <dbReference type="SAM" id="Phobius"/>
    </source>
</evidence>
<organism evidence="3 4">
    <name type="scientific">Colletotrichum tanaceti</name>
    <dbReference type="NCBI Taxonomy" id="1306861"/>
    <lineage>
        <taxon>Eukaryota</taxon>
        <taxon>Fungi</taxon>
        <taxon>Dikarya</taxon>
        <taxon>Ascomycota</taxon>
        <taxon>Pezizomycotina</taxon>
        <taxon>Sordariomycetes</taxon>
        <taxon>Hypocreomycetidae</taxon>
        <taxon>Glomerellales</taxon>
        <taxon>Glomerellaceae</taxon>
        <taxon>Colletotrichum</taxon>
        <taxon>Colletotrichum destructivum species complex</taxon>
    </lineage>
</organism>
<evidence type="ECO:0000313" key="4">
    <source>
        <dbReference type="Proteomes" id="UP000310108"/>
    </source>
</evidence>
<evidence type="ECO:0000256" key="1">
    <source>
        <dbReference type="SAM" id="MobiDB-lite"/>
    </source>
</evidence>
<keyword evidence="2" id="KW-1133">Transmembrane helix</keyword>
<evidence type="ECO:0000313" key="3">
    <source>
        <dbReference type="EMBL" id="TKW49326.1"/>
    </source>
</evidence>
<feature type="region of interest" description="Disordered" evidence="1">
    <location>
        <begin position="63"/>
        <end position="135"/>
    </location>
</feature>
<keyword evidence="4" id="KW-1185">Reference proteome</keyword>
<protein>
    <submittedName>
        <fullName evidence="3">Uncharacterized protein</fullName>
    </submittedName>
</protein>
<proteinExistence type="predicted"/>
<accession>A0A4V6DFJ6</accession>
<name>A0A4V6DFJ6_9PEZI</name>
<comment type="caution">
    <text evidence="3">The sequence shown here is derived from an EMBL/GenBank/DDBJ whole genome shotgun (WGS) entry which is preliminary data.</text>
</comment>
<reference evidence="3 4" key="1">
    <citation type="journal article" date="2019" name="PLoS ONE">
        <title>Comparative genome analysis indicates high evolutionary potential of pathogenicity genes in Colletotrichum tanaceti.</title>
        <authorList>
            <person name="Lelwala R.V."/>
            <person name="Korhonen P.K."/>
            <person name="Young N.D."/>
            <person name="Scott J.B."/>
            <person name="Ades P.A."/>
            <person name="Gasser R.B."/>
            <person name="Taylor P.W.J."/>
        </authorList>
    </citation>
    <scope>NUCLEOTIDE SEQUENCE [LARGE SCALE GENOMIC DNA]</scope>
    <source>
        <strain evidence="3">BRIP57314</strain>
    </source>
</reference>
<dbReference type="Proteomes" id="UP000310108">
    <property type="component" value="Unassembled WGS sequence"/>
</dbReference>
<gene>
    <name evidence="3" type="ORF">CTA1_1357</name>
</gene>
<keyword evidence="2" id="KW-0812">Transmembrane</keyword>
<sequence>MSGKVGTISDQVSREKLEELAPNGEGKYILERIDGMSEEEALEIVEASVEFFKDDWNFPLRHEGAHEEAPRRGQAQGLRRQLRPGPEDGPLHKDRAPGRLPLPGRHHRRHLLRRRRHPKLHPGKRGGLVYPDPDEPLHVRQRRRAALCQLLEYVYKLLSAALTAGVAVSALVMFFAVGYNPIALKWWGNTVSGAGVDGRQIGILPIPERGYLGPERGTFPT</sequence>
<keyword evidence="2" id="KW-0472">Membrane</keyword>
<feature type="transmembrane region" description="Helical" evidence="2">
    <location>
        <begin position="153"/>
        <end position="177"/>
    </location>
</feature>
<dbReference type="AlphaFoldDB" id="A0A4V6DFJ6"/>
<feature type="compositionally biased region" description="Basic residues" evidence="1">
    <location>
        <begin position="104"/>
        <end position="124"/>
    </location>
</feature>
<feature type="compositionally biased region" description="Basic and acidic residues" evidence="1">
    <location>
        <begin position="85"/>
        <end position="97"/>
    </location>
</feature>
<dbReference type="EMBL" id="PJEX01000566">
    <property type="protein sequence ID" value="TKW49326.1"/>
    <property type="molecule type" value="Genomic_DNA"/>
</dbReference>